<evidence type="ECO:0000313" key="2">
    <source>
        <dbReference type="EMBL" id="CAH1795789.1"/>
    </source>
</evidence>
<evidence type="ECO:0000256" key="1">
    <source>
        <dbReference type="SAM" id="MobiDB-lite"/>
    </source>
</evidence>
<reference evidence="2" key="1">
    <citation type="submission" date="2022-03" db="EMBL/GenBank/DDBJ databases">
        <authorList>
            <person name="Martin C."/>
        </authorList>
    </citation>
    <scope>NUCLEOTIDE SEQUENCE</scope>
</reference>
<feature type="compositionally biased region" description="Basic and acidic residues" evidence="1">
    <location>
        <begin position="117"/>
        <end position="130"/>
    </location>
</feature>
<feature type="compositionally biased region" description="Basic residues" evidence="1">
    <location>
        <begin position="173"/>
        <end position="186"/>
    </location>
</feature>
<feature type="region of interest" description="Disordered" evidence="1">
    <location>
        <begin position="65"/>
        <end position="253"/>
    </location>
</feature>
<feature type="compositionally biased region" description="Low complexity" evidence="1">
    <location>
        <begin position="83"/>
        <end position="97"/>
    </location>
</feature>
<feature type="compositionally biased region" description="Low complexity" evidence="1">
    <location>
        <begin position="149"/>
        <end position="165"/>
    </location>
</feature>
<feature type="non-terminal residue" evidence="2">
    <location>
        <position position="302"/>
    </location>
</feature>
<accession>A0A8J1XTG7</accession>
<feature type="compositionally biased region" description="Basic and acidic residues" evidence="1">
    <location>
        <begin position="231"/>
        <end position="247"/>
    </location>
</feature>
<name>A0A8J1XTG7_OWEFU</name>
<comment type="caution">
    <text evidence="2">The sequence shown here is derived from an EMBL/GenBank/DDBJ whole genome shotgun (WGS) entry which is preliminary data.</text>
</comment>
<dbReference type="EMBL" id="CAIIXF020000010">
    <property type="protein sequence ID" value="CAH1795789.1"/>
    <property type="molecule type" value="Genomic_DNA"/>
</dbReference>
<proteinExistence type="predicted"/>
<keyword evidence="3" id="KW-1185">Reference proteome</keyword>
<evidence type="ECO:0000313" key="3">
    <source>
        <dbReference type="Proteomes" id="UP000749559"/>
    </source>
</evidence>
<feature type="compositionally biased region" description="Polar residues" evidence="1">
    <location>
        <begin position="135"/>
        <end position="148"/>
    </location>
</feature>
<gene>
    <name evidence="2" type="ORF">OFUS_LOCUS20278</name>
</gene>
<dbReference type="AlphaFoldDB" id="A0A8J1XTG7"/>
<organism evidence="2 3">
    <name type="scientific">Owenia fusiformis</name>
    <name type="common">Polychaete worm</name>
    <dbReference type="NCBI Taxonomy" id="6347"/>
    <lineage>
        <taxon>Eukaryota</taxon>
        <taxon>Metazoa</taxon>
        <taxon>Spiralia</taxon>
        <taxon>Lophotrochozoa</taxon>
        <taxon>Annelida</taxon>
        <taxon>Polychaeta</taxon>
        <taxon>Sedentaria</taxon>
        <taxon>Canalipalpata</taxon>
        <taxon>Sabellida</taxon>
        <taxon>Oweniida</taxon>
        <taxon>Oweniidae</taxon>
        <taxon>Owenia</taxon>
    </lineage>
</organism>
<dbReference type="Proteomes" id="UP000749559">
    <property type="component" value="Unassembled WGS sequence"/>
</dbReference>
<protein>
    <submittedName>
        <fullName evidence="2">Uncharacterized protein</fullName>
    </submittedName>
</protein>
<feature type="compositionally biased region" description="Polar residues" evidence="1">
    <location>
        <begin position="193"/>
        <end position="224"/>
    </location>
</feature>
<sequence length="302" mass="33426">MEGYEEGEISNFTGENLASDVAAVARLGSGLSNFVVNDVNLQSTVTSTDNIRNIIQEEVNKRLEESFRNSQTGKNGPPLTTFHVASGVSRGASASHSPSYTRKRSRSPQRRPSPQRSRQDDRYFRSRSSDYHFGSSRSPPYKSQSLHFRSSSGRSRSPYGRSRSPVQSEYHSISHRSGHSIPHRSGHSIPHLSGQSVQHSTVKSSTGSMNSSRMRTVNTANESVLSLDKLNNSKDSDDDKQDDKRSSQSETVSLVRQLLDSTISALEGEVSKDSKRETLSMVALQHKQDKKEVNSLPCPPIF</sequence>